<keyword evidence="3" id="KW-1185">Reference proteome</keyword>
<gene>
    <name evidence="2" type="ORF">RM539_00765</name>
</gene>
<reference evidence="2 3" key="1">
    <citation type="submission" date="2023-09" db="EMBL/GenBank/DDBJ databases">
        <authorList>
            <person name="Rey-Velasco X."/>
        </authorList>
    </citation>
    <scope>NUCLEOTIDE SEQUENCE [LARGE SCALE GENOMIC DNA]</scope>
    <source>
        <strain evidence="2 3">F117</strain>
    </source>
</reference>
<accession>A0ABU3D0S2</accession>
<sequence length="443" mass="51802">MFGIKSKINDGMLYLLNDMVENQVVNAKKELTELPEENSERREFLTAQIAAYEAQLKQFKEDIDKQLSEKFQFSVEELYAMYGQYDRKYISVEFHKFSESAAKFGRNIGGVLTYYKKEREELEDAISQENVPRTNGLVKIDCSKDEKLSDGQKKELIENGFVSGDIYEVLASDFPVAKSYNQTGVKDIPNTITVNVDPTDFDPNSAYLWLYGQRIKNGVFLIEEEIAKFCGLSLYLKPGSENYDFVKENGFDENGQKLTKVRYFELEAKLYATDISKEELLEFNEFLQARKVERIEAIKKEIKRSTNKTLEQFAEEYPDIYSELQKSRVQFETESLEYHEVVIPIYWDYPSFLHIYLRHCDELAIEGHFENKTKFQYTQKDIKRILKIAIEELKPQINEKLKEGKDFRIYGDRSLYFNGNHYSLHILADGRVAAFHPMENPTE</sequence>
<name>A0ABU3D0S2_9FLAO</name>
<proteinExistence type="predicted"/>
<keyword evidence="1" id="KW-0175">Coiled coil</keyword>
<evidence type="ECO:0000313" key="3">
    <source>
        <dbReference type="Proteomes" id="UP001262582"/>
    </source>
</evidence>
<feature type="coiled-coil region" evidence="1">
    <location>
        <begin position="17"/>
        <end position="69"/>
    </location>
</feature>
<dbReference type="RefSeq" id="WP_311501557.1">
    <property type="nucleotide sequence ID" value="NZ_JAVRHK010000001.1"/>
</dbReference>
<dbReference type="EMBL" id="JAVRHK010000001">
    <property type="protein sequence ID" value="MDT0675113.1"/>
    <property type="molecule type" value="Genomic_DNA"/>
</dbReference>
<dbReference type="Proteomes" id="UP001262582">
    <property type="component" value="Unassembled WGS sequence"/>
</dbReference>
<protein>
    <submittedName>
        <fullName evidence="2">Uncharacterized protein</fullName>
    </submittedName>
</protein>
<evidence type="ECO:0000313" key="2">
    <source>
        <dbReference type="EMBL" id="MDT0675113.1"/>
    </source>
</evidence>
<evidence type="ECO:0000256" key="1">
    <source>
        <dbReference type="SAM" id="Coils"/>
    </source>
</evidence>
<organism evidence="2 3">
    <name type="scientific">Autumnicola musiva</name>
    <dbReference type="NCBI Taxonomy" id="3075589"/>
    <lineage>
        <taxon>Bacteria</taxon>
        <taxon>Pseudomonadati</taxon>
        <taxon>Bacteroidota</taxon>
        <taxon>Flavobacteriia</taxon>
        <taxon>Flavobacteriales</taxon>
        <taxon>Flavobacteriaceae</taxon>
        <taxon>Autumnicola</taxon>
    </lineage>
</organism>
<comment type="caution">
    <text evidence="2">The sequence shown here is derived from an EMBL/GenBank/DDBJ whole genome shotgun (WGS) entry which is preliminary data.</text>
</comment>